<dbReference type="PANTHER" id="PTHR43179:SF7">
    <property type="entry name" value="RHAMNOSYLTRANSFERASE WBBL"/>
    <property type="match status" value="1"/>
</dbReference>
<dbReference type="Proteomes" id="UP000184290">
    <property type="component" value="Unassembled WGS sequence"/>
</dbReference>
<feature type="domain" description="Glycosyltransferase 2-like" evidence="1">
    <location>
        <begin position="4"/>
        <end position="135"/>
    </location>
</feature>
<dbReference type="EMBL" id="FQZC01000001">
    <property type="protein sequence ID" value="SHI66188.1"/>
    <property type="molecule type" value="Genomic_DNA"/>
</dbReference>
<dbReference type="InterPro" id="IPR029044">
    <property type="entry name" value="Nucleotide-diphossugar_trans"/>
</dbReference>
<proteinExistence type="predicted"/>
<evidence type="ECO:0000313" key="3">
    <source>
        <dbReference type="Proteomes" id="UP000184290"/>
    </source>
</evidence>
<dbReference type="Gene3D" id="3.90.550.10">
    <property type="entry name" value="Spore Coat Polysaccharide Biosynthesis Protein SpsA, Chain A"/>
    <property type="match status" value="1"/>
</dbReference>
<dbReference type="CDD" id="cd04186">
    <property type="entry name" value="GT_2_like_c"/>
    <property type="match status" value="1"/>
</dbReference>
<dbReference type="RefSeq" id="WP_060601553.1">
    <property type="nucleotide sequence ID" value="NZ_FQZC01000001.1"/>
</dbReference>
<evidence type="ECO:0000313" key="2">
    <source>
        <dbReference type="EMBL" id="SHI66188.1"/>
    </source>
</evidence>
<organism evidence="2 3">
    <name type="scientific">Aureimonas altamirensis DSM 21988</name>
    <dbReference type="NCBI Taxonomy" id="1121026"/>
    <lineage>
        <taxon>Bacteria</taxon>
        <taxon>Pseudomonadati</taxon>
        <taxon>Pseudomonadota</taxon>
        <taxon>Alphaproteobacteria</taxon>
        <taxon>Hyphomicrobiales</taxon>
        <taxon>Aurantimonadaceae</taxon>
        <taxon>Aureimonas</taxon>
    </lineage>
</organism>
<name>A0ABY1I6G5_9HYPH</name>
<dbReference type="Pfam" id="PF00535">
    <property type="entry name" value="Glycos_transf_2"/>
    <property type="match status" value="1"/>
</dbReference>
<sequence length="326" mass="36408">MKLSVVIVNYRTPGLVLDAVASLLDDDTLPGGTRILVVDGASGDDSVARFSAAIGERAWADRVELLPLTVNGGFAFANNRGIEHLRARGQLSEYTLMLNPDTYVRPGAARALVDFMDANPRAGIAGSRLEDPDGTMQSCAFRFPNPLGEFESEVRFGPASRILKRFTNVQPTGDAPQRVGWVSGASFMVRQEMLAEIGLMSEDYFLYYEEVDFCLRAARAGWECWHVPESRVVHLVGQSTNVTRRTSKPSRRPRYWFESRRHYFMSNHGRTYAVLADLAWLSGFGLRRVRRPLRRGGDDVPPHLFKDFLRHSALRASAEGRGSRGD</sequence>
<dbReference type="SUPFAM" id="SSF53448">
    <property type="entry name" value="Nucleotide-diphospho-sugar transferases"/>
    <property type="match status" value="1"/>
</dbReference>
<accession>A0ABY1I6G5</accession>
<protein>
    <recommendedName>
        <fullName evidence="1">Glycosyltransferase 2-like domain-containing protein</fullName>
    </recommendedName>
</protein>
<reference evidence="2 3" key="1">
    <citation type="submission" date="2016-11" db="EMBL/GenBank/DDBJ databases">
        <authorList>
            <person name="Varghese N."/>
            <person name="Submissions S."/>
        </authorList>
    </citation>
    <scope>NUCLEOTIDE SEQUENCE [LARGE SCALE GENOMIC DNA]</scope>
    <source>
        <strain evidence="2 3">DSM 21988</strain>
    </source>
</reference>
<gene>
    <name evidence="2" type="ORF">SAMN02745911_0790</name>
</gene>
<comment type="caution">
    <text evidence="2">The sequence shown here is derived from an EMBL/GenBank/DDBJ whole genome shotgun (WGS) entry which is preliminary data.</text>
</comment>
<keyword evidence="3" id="KW-1185">Reference proteome</keyword>
<dbReference type="InterPro" id="IPR001173">
    <property type="entry name" value="Glyco_trans_2-like"/>
</dbReference>
<dbReference type="PANTHER" id="PTHR43179">
    <property type="entry name" value="RHAMNOSYLTRANSFERASE WBBL"/>
    <property type="match status" value="1"/>
</dbReference>
<evidence type="ECO:0000259" key="1">
    <source>
        <dbReference type="Pfam" id="PF00535"/>
    </source>
</evidence>